<dbReference type="RefSeq" id="WP_112884304.1">
    <property type="nucleotide sequence ID" value="NZ_QLUW01000004.1"/>
</dbReference>
<protein>
    <submittedName>
        <fullName evidence="8">Glycoside hydrolase</fullName>
    </submittedName>
</protein>
<dbReference type="GO" id="GO:0004553">
    <property type="term" value="F:hydrolase activity, hydrolyzing O-glycosyl compounds"/>
    <property type="evidence" value="ECO:0007669"/>
    <property type="project" value="InterPro"/>
</dbReference>
<evidence type="ECO:0000313" key="8">
    <source>
        <dbReference type="EMBL" id="RAP74515.1"/>
    </source>
</evidence>
<reference evidence="8 9" key="1">
    <citation type="submission" date="2018-06" db="EMBL/GenBank/DDBJ databases">
        <title>Paenibacillus montanisoli sp. nov., isolated from mountain area soil.</title>
        <authorList>
            <person name="Wu M."/>
        </authorList>
    </citation>
    <scope>NUCLEOTIDE SEQUENCE [LARGE SCALE GENOMIC DNA]</scope>
    <source>
        <strain evidence="8 9">RA17</strain>
    </source>
</reference>
<dbReference type="InterPro" id="IPR023296">
    <property type="entry name" value="Glyco_hydro_beta-prop_sf"/>
</dbReference>
<dbReference type="Proteomes" id="UP000249260">
    <property type="component" value="Unassembled WGS sequence"/>
</dbReference>
<dbReference type="OrthoDB" id="9801455at2"/>
<accession>A0A328U0Y5</accession>
<keyword evidence="7" id="KW-1133">Transmembrane helix</keyword>
<dbReference type="InterPro" id="IPR006710">
    <property type="entry name" value="Glyco_hydro_43"/>
</dbReference>
<gene>
    <name evidence="8" type="ORF">DL346_20850</name>
</gene>
<keyword evidence="3 6" id="KW-0326">Glycosidase</keyword>
<dbReference type="EMBL" id="QLUW01000004">
    <property type="protein sequence ID" value="RAP74515.1"/>
    <property type="molecule type" value="Genomic_DNA"/>
</dbReference>
<sequence length="359" mass="40165">MLGPAHNKRRSIASIAALCLVLVVLSVTAWRIYLHQEQPGAKVAYTNPVFNHDAPDPTVLKAEDGYYYAITTQSNYDGNLVPLPILRSKDLVHWEMKGTVFTIEQVPSWATFDYMWAPHLTHYKGKYYVYYSTKVNDGDPIKGMGIGVAVADHPLGPYKDHGGPVVWGTGFEKIDPFVLDDDDGKRYLYWGSDKQPIYAAQLAEDGMSVIGEETAVIYPGYQSREGYDALVEGPWVVKRNDYYYMFYSGDYCCQDNSGQSAHYAVMAARSKSPTGPYEAYPNNPVLEKNENFLAPGHNAVIQDDTGIDWLLYHAYNLKDLTSSGRVLMLDRIYWKDGWPVISDGSGPSSQLHEDGPATD</sequence>
<feature type="site" description="Important for catalytic activity, responsible for pKa modulation of the active site Glu and correct orientation of both the proton donor and substrate" evidence="5">
    <location>
        <position position="175"/>
    </location>
</feature>
<dbReference type="InterPro" id="IPR051795">
    <property type="entry name" value="Glycosyl_Hydrlase_43"/>
</dbReference>
<feature type="active site" description="Proton donor" evidence="4">
    <location>
        <position position="232"/>
    </location>
</feature>
<proteinExistence type="inferred from homology"/>
<dbReference type="PANTHER" id="PTHR42812:SF5">
    <property type="entry name" value="ENDO-ARABINASE"/>
    <property type="match status" value="1"/>
</dbReference>
<feature type="transmembrane region" description="Helical" evidence="7">
    <location>
        <begin position="12"/>
        <end position="33"/>
    </location>
</feature>
<evidence type="ECO:0000256" key="3">
    <source>
        <dbReference type="ARBA" id="ARBA00023295"/>
    </source>
</evidence>
<evidence type="ECO:0000313" key="9">
    <source>
        <dbReference type="Proteomes" id="UP000249260"/>
    </source>
</evidence>
<keyword evidence="7" id="KW-0472">Membrane</keyword>
<dbReference type="Gene3D" id="2.115.10.20">
    <property type="entry name" value="Glycosyl hydrolase domain, family 43"/>
    <property type="match status" value="1"/>
</dbReference>
<evidence type="ECO:0000256" key="7">
    <source>
        <dbReference type="SAM" id="Phobius"/>
    </source>
</evidence>
<evidence type="ECO:0000256" key="5">
    <source>
        <dbReference type="PIRSR" id="PIRSR606710-2"/>
    </source>
</evidence>
<dbReference type="AlphaFoldDB" id="A0A328U0Y5"/>
<keyword evidence="2 6" id="KW-0378">Hydrolase</keyword>
<dbReference type="PANTHER" id="PTHR42812">
    <property type="entry name" value="BETA-XYLOSIDASE"/>
    <property type="match status" value="1"/>
</dbReference>
<comment type="caution">
    <text evidence="8">The sequence shown here is derived from an EMBL/GenBank/DDBJ whole genome shotgun (WGS) entry which is preliminary data.</text>
</comment>
<dbReference type="GO" id="GO:0005975">
    <property type="term" value="P:carbohydrate metabolic process"/>
    <property type="evidence" value="ECO:0007669"/>
    <property type="project" value="InterPro"/>
</dbReference>
<evidence type="ECO:0000256" key="6">
    <source>
        <dbReference type="RuleBase" id="RU361187"/>
    </source>
</evidence>
<organism evidence="8 9">
    <name type="scientific">Paenibacillus montanisoli</name>
    <dbReference type="NCBI Taxonomy" id="2081970"/>
    <lineage>
        <taxon>Bacteria</taxon>
        <taxon>Bacillati</taxon>
        <taxon>Bacillota</taxon>
        <taxon>Bacilli</taxon>
        <taxon>Bacillales</taxon>
        <taxon>Paenibacillaceae</taxon>
        <taxon>Paenibacillus</taxon>
    </lineage>
</organism>
<dbReference type="Pfam" id="PF04616">
    <property type="entry name" value="Glyco_hydro_43"/>
    <property type="match status" value="1"/>
</dbReference>
<feature type="active site" description="Proton acceptor" evidence="4">
    <location>
        <position position="56"/>
    </location>
</feature>
<evidence type="ECO:0000256" key="1">
    <source>
        <dbReference type="ARBA" id="ARBA00009865"/>
    </source>
</evidence>
<evidence type="ECO:0000256" key="2">
    <source>
        <dbReference type="ARBA" id="ARBA00022801"/>
    </source>
</evidence>
<name>A0A328U0Y5_9BACL</name>
<comment type="similarity">
    <text evidence="1 6">Belongs to the glycosyl hydrolase 43 family.</text>
</comment>
<evidence type="ECO:0000256" key="4">
    <source>
        <dbReference type="PIRSR" id="PIRSR606710-1"/>
    </source>
</evidence>
<keyword evidence="7" id="KW-0812">Transmembrane</keyword>
<dbReference type="SUPFAM" id="SSF75005">
    <property type="entry name" value="Arabinanase/levansucrase/invertase"/>
    <property type="match status" value="1"/>
</dbReference>
<keyword evidence="9" id="KW-1185">Reference proteome</keyword>